<dbReference type="InterPro" id="IPR017452">
    <property type="entry name" value="GPCR_Rhodpsn_7TM"/>
</dbReference>
<name>A0A1Y2HJR0_9FUNG</name>
<keyword evidence="9" id="KW-1185">Reference proteome</keyword>
<evidence type="ECO:0000256" key="5">
    <source>
        <dbReference type="SAM" id="MobiDB-lite"/>
    </source>
</evidence>
<evidence type="ECO:0000256" key="6">
    <source>
        <dbReference type="SAM" id="Phobius"/>
    </source>
</evidence>
<evidence type="ECO:0000256" key="1">
    <source>
        <dbReference type="ARBA" id="ARBA00004370"/>
    </source>
</evidence>
<feature type="transmembrane region" description="Helical" evidence="6">
    <location>
        <begin position="102"/>
        <end position="124"/>
    </location>
</feature>
<feature type="transmembrane region" description="Helical" evidence="6">
    <location>
        <begin position="334"/>
        <end position="356"/>
    </location>
</feature>
<dbReference type="AlphaFoldDB" id="A0A1Y2HJR0"/>
<organism evidence="8 9">
    <name type="scientific">Catenaria anguillulae PL171</name>
    <dbReference type="NCBI Taxonomy" id="765915"/>
    <lineage>
        <taxon>Eukaryota</taxon>
        <taxon>Fungi</taxon>
        <taxon>Fungi incertae sedis</taxon>
        <taxon>Blastocladiomycota</taxon>
        <taxon>Blastocladiomycetes</taxon>
        <taxon>Blastocladiales</taxon>
        <taxon>Catenariaceae</taxon>
        <taxon>Catenaria</taxon>
    </lineage>
</organism>
<proteinExistence type="predicted"/>
<reference evidence="8 9" key="1">
    <citation type="submission" date="2016-07" db="EMBL/GenBank/DDBJ databases">
        <title>Pervasive Adenine N6-methylation of Active Genes in Fungi.</title>
        <authorList>
            <consortium name="DOE Joint Genome Institute"/>
            <person name="Mondo S.J."/>
            <person name="Dannebaum R.O."/>
            <person name="Kuo R.C."/>
            <person name="Labutti K."/>
            <person name="Haridas S."/>
            <person name="Kuo A."/>
            <person name="Salamov A."/>
            <person name="Ahrendt S.R."/>
            <person name="Lipzen A."/>
            <person name="Sullivan W."/>
            <person name="Andreopoulos W.B."/>
            <person name="Clum A."/>
            <person name="Lindquist E."/>
            <person name="Daum C."/>
            <person name="Ramamoorthy G.K."/>
            <person name="Gryganskyi A."/>
            <person name="Culley D."/>
            <person name="Magnuson J.K."/>
            <person name="James T.Y."/>
            <person name="O'Malley M.A."/>
            <person name="Stajich J.E."/>
            <person name="Spatafora J.W."/>
            <person name="Visel A."/>
            <person name="Grigoriev I.V."/>
        </authorList>
    </citation>
    <scope>NUCLEOTIDE SEQUENCE [LARGE SCALE GENOMIC DNA]</scope>
    <source>
        <strain evidence="8 9">PL171</strain>
    </source>
</reference>
<feature type="compositionally biased region" description="Polar residues" evidence="5">
    <location>
        <begin position="290"/>
        <end position="308"/>
    </location>
</feature>
<sequence>NELMEWEYRTTSGHFWDPLAFDQSWLQLAETINICIVVAATVSFVCNSFVLIIAFRRRNLLDSSANVVAAATSLNHALLALYTFIARLYLAFHFKWTKPICLAFAITNVYFTSTGSTMMVTFCIERYLSLVHLIRIPARQMMMAVSGHFVTTAIFTVLHFINGGTAIMTRTGLTCQPTALYTWIGAIDTAIIMSSVFGIASGYSVILYKLRSIGNVRNVPQRLKLGETTMLALGQPARRPSKLLQRASSVAESIKRSVLARGEPIVDGRRSANGPISSKSSDSSTKTTSHHVATSTSQTGRVQGASEQCSVPEQNVRALANANAIESQAAEMRVVMRGVLSMLAYLYIIPFCVMLLDGYTKGQRPAPGIDAGMGHFRSQCLSCDKDIQ</sequence>
<feature type="transmembrane region" description="Helical" evidence="6">
    <location>
        <begin position="145"/>
        <end position="168"/>
    </location>
</feature>
<comment type="subcellular location">
    <subcellularLocation>
        <location evidence="1">Membrane</location>
    </subcellularLocation>
</comment>
<feature type="domain" description="G-protein coupled receptors family 1 profile" evidence="7">
    <location>
        <begin position="46"/>
        <end position="139"/>
    </location>
</feature>
<dbReference type="SUPFAM" id="SSF81321">
    <property type="entry name" value="Family A G protein-coupled receptor-like"/>
    <property type="match status" value="1"/>
</dbReference>
<dbReference type="EMBL" id="MCFL01000031">
    <property type="protein sequence ID" value="ORZ34081.1"/>
    <property type="molecule type" value="Genomic_DNA"/>
</dbReference>
<evidence type="ECO:0000256" key="3">
    <source>
        <dbReference type="ARBA" id="ARBA00022989"/>
    </source>
</evidence>
<feature type="non-terminal residue" evidence="8">
    <location>
        <position position="1"/>
    </location>
</feature>
<feature type="transmembrane region" description="Helical" evidence="6">
    <location>
        <begin position="180"/>
        <end position="208"/>
    </location>
</feature>
<feature type="compositionally biased region" description="Low complexity" evidence="5">
    <location>
        <begin position="277"/>
        <end position="287"/>
    </location>
</feature>
<keyword evidence="3 6" id="KW-1133">Transmembrane helix</keyword>
<evidence type="ECO:0000256" key="2">
    <source>
        <dbReference type="ARBA" id="ARBA00022692"/>
    </source>
</evidence>
<dbReference type="Proteomes" id="UP000193411">
    <property type="component" value="Unassembled WGS sequence"/>
</dbReference>
<evidence type="ECO:0000313" key="9">
    <source>
        <dbReference type="Proteomes" id="UP000193411"/>
    </source>
</evidence>
<evidence type="ECO:0000259" key="7">
    <source>
        <dbReference type="PROSITE" id="PS50262"/>
    </source>
</evidence>
<feature type="region of interest" description="Disordered" evidence="5">
    <location>
        <begin position="266"/>
        <end position="308"/>
    </location>
</feature>
<protein>
    <recommendedName>
        <fullName evidence="7">G-protein coupled receptors family 1 profile domain-containing protein</fullName>
    </recommendedName>
</protein>
<dbReference type="GO" id="GO:0016020">
    <property type="term" value="C:membrane"/>
    <property type="evidence" value="ECO:0007669"/>
    <property type="project" value="UniProtKB-SubCell"/>
</dbReference>
<evidence type="ECO:0000313" key="8">
    <source>
        <dbReference type="EMBL" id="ORZ34081.1"/>
    </source>
</evidence>
<dbReference type="Gene3D" id="1.20.1070.10">
    <property type="entry name" value="Rhodopsin 7-helix transmembrane proteins"/>
    <property type="match status" value="1"/>
</dbReference>
<keyword evidence="4 6" id="KW-0472">Membrane</keyword>
<dbReference type="InterPro" id="IPR000276">
    <property type="entry name" value="GPCR_Rhodpsn"/>
</dbReference>
<feature type="transmembrane region" description="Helical" evidence="6">
    <location>
        <begin position="31"/>
        <end position="55"/>
    </location>
</feature>
<gene>
    <name evidence="8" type="ORF">BCR44DRAFT_362007</name>
</gene>
<feature type="transmembrane region" description="Helical" evidence="6">
    <location>
        <begin position="67"/>
        <end position="90"/>
    </location>
</feature>
<comment type="caution">
    <text evidence="8">The sequence shown here is derived from an EMBL/GenBank/DDBJ whole genome shotgun (WGS) entry which is preliminary data.</text>
</comment>
<dbReference type="PROSITE" id="PS00237">
    <property type="entry name" value="G_PROTEIN_RECEP_F1_1"/>
    <property type="match status" value="1"/>
</dbReference>
<dbReference type="PROSITE" id="PS50262">
    <property type="entry name" value="G_PROTEIN_RECEP_F1_2"/>
    <property type="match status" value="1"/>
</dbReference>
<dbReference type="GO" id="GO:0004930">
    <property type="term" value="F:G protein-coupled receptor activity"/>
    <property type="evidence" value="ECO:0007669"/>
    <property type="project" value="InterPro"/>
</dbReference>
<evidence type="ECO:0000256" key="4">
    <source>
        <dbReference type="ARBA" id="ARBA00023136"/>
    </source>
</evidence>
<keyword evidence="2 6" id="KW-0812">Transmembrane</keyword>
<accession>A0A1Y2HJR0</accession>